<dbReference type="AlphaFoldDB" id="A0A915Q6H7"/>
<dbReference type="InterPro" id="IPR016137">
    <property type="entry name" value="RGS"/>
</dbReference>
<dbReference type="GO" id="GO:0005524">
    <property type="term" value="F:ATP binding"/>
    <property type="evidence" value="ECO:0007669"/>
    <property type="project" value="UniProtKB-KW"/>
</dbReference>
<dbReference type="Gene3D" id="1.10.167.10">
    <property type="entry name" value="Regulator of G-protein Signalling 4, domain 2"/>
    <property type="match status" value="1"/>
</dbReference>
<keyword evidence="3" id="KW-0547">Nucleotide-binding</keyword>
<sequence>MRDKVLESNTKQHIWRKYVQRITSADTNSFNLRVMRQDDKAYTIQTANQNGRSRSGPCRRELSDGNGEIQNVRSIMQKYLEKTGEIKFERIFSQRLGFLLLKDFAENVCETSCPQIKFYEAIKEYEKLETAEERLIKAREIYDHNIMVEMLAHSHVISPEHKDKLESEIAILDENLISANLANAEN</sequence>
<dbReference type="SUPFAM" id="SSF48097">
    <property type="entry name" value="Regulator of G-protein signaling, RGS"/>
    <property type="match status" value="1"/>
</dbReference>
<dbReference type="WBParaSite" id="sdigi.contig92.g4121.t1">
    <property type="protein sequence ID" value="sdigi.contig92.g4121.t1"/>
    <property type="gene ID" value="sdigi.contig92.g4121"/>
</dbReference>
<reference evidence="8" key="1">
    <citation type="submission" date="2022-11" db="UniProtKB">
        <authorList>
            <consortium name="WormBaseParasite"/>
        </authorList>
    </citation>
    <scope>IDENTIFICATION</scope>
</reference>
<evidence type="ECO:0000256" key="2">
    <source>
        <dbReference type="ARBA" id="ARBA00022679"/>
    </source>
</evidence>
<keyword evidence="4" id="KW-0418">Kinase</keyword>
<dbReference type="Proteomes" id="UP000887581">
    <property type="component" value="Unplaced"/>
</dbReference>
<dbReference type="PANTHER" id="PTHR24355">
    <property type="entry name" value="G PROTEIN-COUPLED RECEPTOR KINASE/RIBOSOMAL PROTEIN S6 KINASE"/>
    <property type="match status" value="1"/>
</dbReference>
<feature type="domain" description="RGS" evidence="6">
    <location>
        <begin position="87"/>
        <end position="169"/>
    </location>
</feature>
<keyword evidence="7" id="KW-1185">Reference proteome</keyword>
<dbReference type="InterPro" id="IPR044926">
    <property type="entry name" value="RGS_subdomain_2"/>
</dbReference>
<evidence type="ECO:0000256" key="4">
    <source>
        <dbReference type="ARBA" id="ARBA00022777"/>
    </source>
</evidence>
<dbReference type="Pfam" id="PF00615">
    <property type="entry name" value="RGS"/>
    <property type="match status" value="1"/>
</dbReference>
<dbReference type="GO" id="GO:0001664">
    <property type="term" value="F:G protein-coupled receptor binding"/>
    <property type="evidence" value="ECO:0007669"/>
    <property type="project" value="TreeGrafter"/>
</dbReference>
<dbReference type="GO" id="GO:0007186">
    <property type="term" value="P:G protein-coupled receptor signaling pathway"/>
    <property type="evidence" value="ECO:0007669"/>
    <property type="project" value="TreeGrafter"/>
</dbReference>
<evidence type="ECO:0000259" key="6">
    <source>
        <dbReference type="PROSITE" id="PS50132"/>
    </source>
</evidence>
<evidence type="ECO:0000313" key="8">
    <source>
        <dbReference type="WBParaSite" id="sdigi.contig92.g4121.t1"/>
    </source>
</evidence>
<evidence type="ECO:0000313" key="7">
    <source>
        <dbReference type="Proteomes" id="UP000887581"/>
    </source>
</evidence>
<dbReference type="GO" id="GO:0009966">
    <property type="term" value="P:regulation of signal transduction"/>
    <property type="evidence" value="ECO:0007669"/>
    <property type="project" value="TreeGrafter"/>
</dbReference>
<proteinExistence type="predicted"/>
<dbReference type="GO" id="GO:0004703">
    <property type="term" value="F:G protein-coupled receptor kinase activity"/>
    <property type="evidence" value="ECO:0007669"/>
    <property type="project" value="TreeGrafter"/>
</dbReference>
<keyword evidence="1" id="KW-0723">Serine/threonine-protein kinase</keyword>
<dbReference type="PANTHER" id="PTHR24355:SF18">
    <property type="entry name" value="G PROTEIN-COUPLED RECEPTOR KINASE"/>
    <property type="match status" value="1"/>
</dbReference>
<dbReference type="PROSITE" id="PS50132">
    <property type="entry name" value="RGS"/>
    <property type="match status" value="1"/>
</dbReference>
<name>A0A915Q6H7_9BILA</name>
<keyword evidence="2" id="KW-0808">Transferase</keyword>
<organism evidence="7 8">
    <name type="scientific">Setaria digitata</name>
    <dbReference type="NCBI Taxonomy" id="48799"/>
    <lineage>
        <taxon>Eukaryota</taxon>
        <taxon>Metazoa</taxon>
        <taxon>Ecdysozoa</taxon>
        <taxon>Nematoda</taxon>
        <taxon>Chromadorea</taxon>
        <taxon>Rhabditida</taxon>
        <taxon>Spirurina</taxon>
        <taxon>Spiruromorpha</taxon>
        <taxon>Filarioidea</taxon>
        <taxon>Setariidae</taxon>
        <taxon>Setaria</taxon>
    </lineage>
</organism>
<evidence type="ECO:0000256" key="1">
    <source>
        <dbReference type="ARBA" id="ARBA00022527"/>
    </source>
</evidence>
<dbReference type="InterPro" id="IPR036305">
    <property type="entry name" value="RGS_sf"/>
</dbReference>
<protein>
    <submittedName>
        <fullName evidence="8">RGS domain-containing protein</fullName>
    </submittedName>
</protein>
<evidence type="ECO:0000256" key="5">
    <source>
        <dbReference type="ARBA" id="ARBA00022840"/>
    </source>
</evidence>
<keyword evidence="5" id="KW-0067">ATP-binding</keyword>
<evidence type="ECO:0000256" key="3">
    <source>
        <dbReference type="ARBA" id="ARBA00022741"/>
    </source>
</evidence>
<accession>A0A915Q6H7</accession>